<gene>
    <name evidence="2" type="ORF">HXW94_09185</name>
</gene>
<dbReference type="Gene3D" id="3.30.565.10">
    <property type="entry name" value="Histidine kinase-like ATPase, C-terminal domain"/>
    <property type="match status" value="1"/>
</dbReference>
<dbReference type="SMART" id="SM00387">
    <property type="entry name" value="HATPase_c"/>
    <property type="match status" value="1"/>
</dbReference>
<feature type="domain" description="Histidine kinase/HSP90-like ATPase" evidence="1">
    <location>
        <begin position="39"/>
        <end position="138"/>
    </location>
</feature>
<proteinExistence type="predicted"/>
<organism evidence="2 3">
    <name type="scientific">Desulfobacter latus</name>
    <dbReference type="NCBI Taxonomy" id="2292"/>
    <lineage>
        <taxon>Bacteria</taxon>
        <taxon>Pseudomonadati</taxon>
        <taxon>Thermodesulfobacteriota</taxon>
        <taxon>Desulfobacteria</taxon>
        <taxon>Desulfobacterales</taxon>
        <taxon>Desulfobacteraceae</taxon>
        <taxon>Desulfobacter</taxon>
    </lineage>
</organism>
<protein>
    <submittedName>
        <fullName evidence="2">Anti-sigma regulatory factor</fullName>
    </submittedName>
</protein>
<sequence>MKKVSDSLKINVEVMDQEDVIVVRQEIRQLMRGLGFSLMDQTRVVTAVSELARNIIVHAGQGRVEAYQVIDQHRIGISCIFTDEGPGIHDVQKALEPGFSTANSMGIGLGGAKNLCNEFDIESALGKGTKVTITEWLK</sequence>
<comment type="caution">
    <text evidence="2">The sequence shown here is derived from an EMBL/GenBank/DDBJ whole genome shotgun (WGS) entry which is preliminary data.</text>
</comment>
<dbReference type="RefSeq" id="WP_178366613.1">
    <property type="nucleotide sequence ID" value="NZ_JACADJ010000026.1"/>
</dbReference>
<dbReference type="InterPro" id="IPR003594">
    <property type="entry name" value="HATPase_dom"/>
</dbReference>
<accession>A0A850TCN3</accession>
<dbReference type="InterPro" id="IPR036890">
    <property type="entry name" value="HATPase_C_sf"/>
</dbReference>
<name>A0A850TCN3_9BACT</name>
<keyword evidence="3" id="KW-1185">Reference proteome</keyword>
<evidence type="ECO:0000259" key="1">
    <source>
        <dbReference type="SMART" id="SM00387"/>
    </source>
</evidence>
<dbReference type="CDD" id="cd16934">
    <property type="entry name" value="HATPase_RsbT-like"/>
    <property type="match status" value="1"/>
</dbReference>
<dbReference type="Proteomes" id="UP000553343">
    <property type="component" value="Unassembled WGS sequence"/>
</dbReference>
<dbReference type="EMBL" id="JACADJ010000026">
    <property type="protein sequence ID" value="NWH05156.1"/>
    <property type="molecule type" value="Genomic_DNA"/>
</dbReference>
<evidence type="ECO:0000313" key="2">
    <source>
        <dbReference type="EMBL" id="NWH05156.1"/>
    </source>
</evidence>
<dbReference type="SUPFAM" id="SSF55874">
    <property type="entry name" value="ATPase domain of HSP90 chaperone/DNA topoisomerase II/histidine kinase"/>
    <property type="match status" value="1"/>
</dbReference>
<dbReference type="Pfam" id="PF13581">
    <property type="entry name" value="HATPase_c_2"/>
    <property type="match status" value="1"/>
</dbReference>
<reference evidence="2 3" key="1">
    <citation type="submission" date="2020-06" db="EMBL/GenBank/DDBJ databases">
        <title>High-quality draft genome of sulfate reducer Desulfobacter latus type strain AcrS2 isolated from marine sediment.</title>
        <authorList>
            <person name="Hoppe M."/>
            <person name="Larsen C.K."/>
            <person name="Marshall I.P.G."/>
            <person name="Schramm A."/>
            <person name="Marietou A.G."/>
        </authorList>
    </citation>
    <scope>NUCLEOTIDE SEQUENCE [LARGE SCALE GENOMIC DNA]</scope>
    <source>
        <strain evidence="2 3">AcRS2</strain>
    </source>
</reference>
<evidence type="ECO:0000313" key="3">
    <source>
        <dbReference type="Proteomes" id="UP000553343"/>
    </source>
</evidence>
<dbReference type="AlphaFoldDB" id="A0A850TCN3"/>